<keyword evidence="3 6" id="KW-0489">Methyltransferase</keyword>
<gene>
    <name evidence="7" type="ORF">HGA15_24630</name>
</gene>
<dbReference type="PANTHER" id="PTHR43619">
    <property type="entry name" value="S-ADENOSYL-L-METHIONINE-DEPENDENT METHYLTRANSFERASE YKTD-RELATED"/>
    <property type="match status" value="1"/>
</dbReference>
<comment type="function">
    <text evidence="1 6">Exhibits S-adenosyl-L-methionine-dependent methyltransferase activity.</text>
</comment>
<evidence type="ECO:0000256" key="1">
    <source>
        <dbReference type="ARBA" id="ARBA00003907"/>
    </source>
</evidence>
<dbReference type="Pfam" id="PF04072">
    <property type="entry name" value="LCM"/>
    <property type="match status" value="1"/>
</dbReference>
<name>A0A846YPE5_9NOCA</name>
<evidence type="ECO:0000256" key="6">
    <source>
        <dbReference type="RuleBase" id="RU362030"/>
    </source>
</evidence>
<sequence>MTGASAPVPTAGVAMTALGVALIRARETARPDRLYADPLAEVFLSAARPGFDAGRWAGLERLAEQYFEGRTLAVEVVDEHVRESIAAGCRQVVLLGAGLDTRAFRLDLPPDIAFFEVDLPELFDFKEPVLGAHRAHPVCSRRIVAADLCGDWERVLLERGFRADVPTAWVDEGVLGYVPRAASYTVVETATRLSAPGSRFGIGRFQVDAAAPQYRALRELVLEVPEGRPVNGLGPDGESWFAAHGWRTTFRAWDELIAPYGRPSGLRGDPAVGHVVAVRE</sequence>
<evidence type="ECO:0000256" key="4">
    <source>
        <dbReference type="ARBA" id="ARBA00022679"/>
    </source>
</evidence>
<comment type="caution">
    <text evidence="7">The sequence shown here is derived from an EMBL/GenBank/DDBJ whole genome shotgun (WGS) entry which is preliminary data.</text>
</comment>
<dbReference type="NCBIfam" id="TIGR00027">
    <property type="entry name" value="mthyl_TIGR00027"/>
    <property type="match status" value="1"/>
</dbReference>
<dbReference type="InterPro" id="IPR029063">
    <property type="entry name" value="SAM-dependent_MTases_sf"/>
</dbReference>
<accession>A0A846YPE5</accession>
<protein>
    <recommendedName>
        <fullName evidence="6">S-adenosyl-L-methionine-dependent methyltransferase</fullName>
        <ecNumber evidence="6">2.1.1.-</ecNumber>
    </recommendedName>
</protein>
<dbReference type="EC" id="2.1.1.-" evidence="6"/>
<evidence type="ECO:0000256" key="2">
    <source>
        <dbReference type="ARBA" id="ARBA00008138"/>
    </source>
</evidence>
<dbReference type="InterPro" id="IPR007213">
    <property type="entry name" value="Ppm1/Ppm2/Tcmp"/>
</dbReference>
<dbReference type="GO" id="GO:0032259">
    <property type="term" value="P:methylation"/>
    <property type="evidence" value="ECO:0007669"/>
    <property type="project" value="UniProtKB-KW"/>
</dbReference>
<evidence type="ECO:0000313" key="7">
    <source>
        <dbReference type="EMBL" id="NKY59282.1"/>
    </source>
</evidence>
<evidence type="ECO:0000256" key="3">
    <source>
        <dbReference type="ARBA" id="ARBA00022603"/>
    </source>
</evidence>
<keyword evidence="4 7" id="KW-0808">Transferase</keyword>
<proteinExistence type="inferred from homology"/>
<dbReference type="PANTHER" id="PTHR43619:SF2">
    <property type="entry name" value="S-ADENOSYL-L-METHIONINE-DEPENDENT METHYLTRANSFERASES SUPERFAMILY PROTEIN"/>
    <property type="match status" value="1"/>
</dbReference>
<keyword evidence="5 6" id="KW-0949">S-adenosyl-L-methionine</keyword>
<dbReference type="SUPFAM" id="SSF53335">
    <property type="entry name" value="S-adenosyl-L-methionine-dependent methyltransferases"/>
    <property type="match status" value="1"/>
</dbReference>
<dbReference type="InterPro" id="IPR011610">
    <property type="entry name" value="SAM_mthyl_Trfase_ML2640-like"/>
</dbReference>
<evidence type="ECO:0000256" key="5">
    <source>
        <dbReference type="ARBA" id="ARBA00022691"/>
    </source>
</evidence>
<comment type="similarity">
    <text evidence="2 6">Belongs to the UPF0677 family.</text>
</comment>
<dbReference type="GO" id="GO:0008168">
    <property type="term" value="F:methyltransferase activity"/>
    <property type="evidence" value="ECO:0007669"/>
    <property type="project" value="UniProtKB-UniRule"/>
</dbReference>
<dbReference type="RefSeq" id="WP_062974036.1">
    <property type="nucleotide sequence ID" value="NZ_JAAXOT010000014.1"/>
</dbReference>
<dbReference type="AlphaFoldDB" id="A0A846YPE5"/>
<evidence type="ECO:0000313" key="8">
    <source>
        <dbReference type="Proteomes" id="UP000570678"/>
    </source>
</evidence>
<dbReference type="Gene3D" id="3.40.50.150">
    <property type="entry name" value="Vaccinia Virus protein VP39"/>
    <property type="match status" value="1"/>
</dbReference>
<reference evidence="7 8" key="1">
    <citation type="submission" date="2020-04" db="EMBL/GenBank/DDBJ databases">
        <title>MicrobeNet Type strains.</title>
        <authorList>
            <person name="Nicholson A.C."/>
        </authorList>
    </citation>
    <scope>NUCLEOTIDE SEQUENCE [LARGE SCALE GENOMIC DNA]</scope>
    <source>
        <strain evidence="7 8">JCM 3332</strain>
    </source>
</reference>
<organism evidence="7 8">
    <name type="scientific">Nocardia flavorosea</name>
    <dbReference type="NCBI Taxonomy" id="53429"/>
    <lineage>
        <taxon>Bacteria</taxon>
        <taxon>Bacillati</taxon>
        <taxon>Actinomycetota</taxon>
        <taxon>Actinomycetes</taxon>
        <taxon>Mycobacteriales</taxon>
        <taxon>Nocardiaceae</taxon>
        <taxon>Nocardia</taxon>
    </lineage>
</organism>
<dbReference type="Proteomes" id="UP000570678">
    <property type="component" value="Unassembled WGS sequence"/>
</dbReference>
<dbReference type="EMBL" id="JAAXOT010000014">
    <property type="protein sequence ID" value="NKY59282.1"/>
    <property type="molecule type" value="Genomic_DNA"/>
</dbReference>
<keyword evidence="8" id="KW-1185">Reference proteome</keyword>